<sequence>MCSKLNKDIISEILEYLNEESSTTSLYSCILINRTWCSITMPIIWENPFLFNQNTSFKIIQTLISNLNEEEIIKLMKKTNHSLDFIIKKPLFKYQNFIKEININNLEYLIELHYNYFYTNIPTNIDLEIFTRNLLLNMIFKTNFNIKKLIFHFNYKNYFKYKKNNFLEILINNNLLKNSLKNLKNFEINIYFINFSNLFNLIYQREIIEIINYISNLLINFFNKLSKIFFNIKNLTIYIELNNIESLLFKKKICEAYSQLIENQKNLLYLEMNEFFDYSIFTKSLITQSNSLTTLKINYLRNINKLLLILSKCTNLITLELTEYFEIDQEEEEEEEEVKQIYIENLIIFQLIITDKRHFIYFMKSLLKFSFKIKKLILEFISFELLDIIKLYCSNSLEYFSLKVIPNDIMKLCETLLSFEILNSLIIIEWLGDNDFPISLQALILLANSLPKTLKFLGIRTFCNSINFKKFLFNINVNIIELDIYKSLDDEFINIIIQYVLEKNRNLKILGYLNVRNNNNFSRINELIPTIKEVKSYHIYF</sequence>
<gene>
    <name evidence="1" type="ORF">RhiirC2_774374</name>
</gene>
<organism evidence="1 2">
    <name type="scientific">Rhizophagus irregularis</name>
    <dbReference type="NCBI Taxonomy" id="588596"/>
    <lineage>
        <taxon>Eukaryota</taxon>
        <taxon>Fungi</taxon>
        <taxon>Fungi incertae sedis</taxon>
        <taxon>Mucoromycota</taxon>
        <taxon>Glomeromycotina</taxon>
        <taxon>Glomeromycetes</taxon>
        <taxon>Glomerales</taxon>
        <taxon>Glomeraceae</taxon>
        <taxon>Rhizophagus</taxon>
    </lineage>
</organism>
<reference evidence="1 2" key="1">
    <citation type="submission" date="2016-04" db="EMBL/GenBank/DDBJ databases">
        <title>Genome analyses suggest a sexual origin of heterokaryosis in a supposedly ancient asexual fungus.</title>
        <authorList>
            <person name="Ropars J."/>
            <person name="Sedzielewska K."/>
            <person name="Noel J."/>
            <person name="Charron P."/>
            <person name="Farinelli L."/>
            <person name="Marton T."/>
            <person name="Kruger M."/>
            <person name="Pelin A."/>
            <person name="Brachmann A."/>
            <person name="Corradi N."/>
        </authorList>
    </citation>
    <scope>NUCLEOTIDE SEQUENCE [LARGE SCALE GENOMIC DNA]</scope>
    <source>
        <strain evidence="1 2">C2</strain>
    </source>
</reference>
<accession>A0A2N1NLF5</accession>
<name>A0A2N1NLF5_9GLOM</name>
<evidence type="ECO:0000313" key="1">
    <source>
        <dbReference type="EMBL" id="PKK74785.1"/>
    </source>
</evidence>
<protein>
    <recommendedName>
        <fullName evidence="3">F-box domain-containing protein</fullName>
    </recommendedName>
</protein>
<proteinExistence type="predicted"/>
<dbReference type="VEuPathDB" id="FungiDB:FUN_007084"/>
<evidence type="ECO:0008006" key="3">
    <source>
        <dbReference type="Google" id="ProtNLM"/>
    </source>
</evidence>
<evidence type="ECO:0000313" key="2">
    <source>
        <dbReference type="Proteomes" id="UP000233469"/>
    </source>
</evidence>
<dbReference type="VEuPathDB" id="FungiDB:RhiirA1_457341"/>
<dbReference type="AlphaFoldDB" id="A0A2N1NLF5"/>
<comment type="caution">
    <text evidence="1">The sequence shown here is derived from an EMBL/GenBank/DDBJ whole genome shotgun (WGS) entry which is preliminary data.</text>
</comment>
<dbReference type="VEuPathDB" id="FungiDB:RhiirFUN_009650"/>
<dbReference type="EMBL" id="LLXL01000283">
    <property type="protein sequence ID" value="PKK74785.1"/>
    <property type="molecule type" value="Genomic_DNA"/>
</dbReference>
<dbReference type="Proteomes" id="UP000233469">
    <property type="component" value="Unassembled WGS sequence"/>
</dbReference>
<reference evidence="1 2" key="2">
    <citation type="submission" date="2017-10" db="EMBL/GenBank/DDBJ databases">
        <title>Extensive intraspecific genome diversity in a model arbuscular mycorrhizal fungus.</title>
        <authorList>
            <person name="Chen E.C.H."/>
            <person name="Morin E."/>
            <person name="Baudet D."/>
            <person name="Noel J."/>
            <person name="Ndikumana S."/>
            <person name="Charron P."/>
            <person name="St-Onge C."/>
            <person name="Giorgi J."/>
            <person name="Grigoriev I.V."/>
            <person name="Roux C."/>
            <person name="Martin F.M."/>
            <person name="Corradi N."/>
        </authorList>
    </citation>
    <scope>NUCLEOTIDE SEQUENCE [LARGE SCALE GENOMIC DNA]</scope>
    <source>
        <strain evidence="1 2">C2</strain>
    </source>
</reference>